<evidence type="ECO:0000313" key="2">
    <source>
        <dbReference type="Proteomes" id="UP000231878"/>
    </source>
</evidence>
<sequence>MQMNGAGNPRGRAQCRRVAARASDRGAATLLLRRSSAPVPFKWTGHSRVRARAVFKKDRRL</sequence>
<proteinExistence type="predicted"/>
<accession>A0AAX0UBN9</accession>
<gene>
    <name evidence="1" type="ORF">CWD88_14930</name>
</gene>
<evidence type="ECO:0000313" key="1">
    <source>
        <dbReference type="EMBL" id="PJO65383.1"/>
    </source>
</evidence>
<organism evidence="1 2">
    <name type="scientific">Burkholderia pseudomallei</name>
    <name type="common">Pseudomonas pseudomallei</name>
    <dbReference type="NCBI Taxonomy" id="28450"/>
    <lineage>
        <taxon>Bacteria</taxon>
        <taxon>Pseudomonadati</taxon>
        <taxon>Pseudomonadota</taxon>
        <taxon>Betaproteobacteria</taxon>
        <taxon>Burkholderiales</taxon>
        <taxon>Burkholderiaceae</taxon>
        <taxon>Burkholderia</taxon>
        <taxon>pseudomallei group</taxon>
    </lineage>
</organism>
<protein>
    <submittedName>
        <fullName evidence="1">LuxR family transcriptional regulator</fullName>
    </submittedName>
</protein>
<dbReference type="AlphaFoldDB" id="A0AAX0UBN9"/>
<dbReference type="Proteomes" id="UP000231878">
    <property type="component" value="Unassembled WGS sequence"/>
</dbReference>
<name>A0AAX0UBN9_BURPE</name>
<reference evidence="1 2" key="1">
    <citation type="submission" date="2017-11" db="EMBL/GenBank/DDBJ databases">
        <title>Molecular characterization of Burkholderia pseudomallei and closely related isolates from Vietnam.</title>
        <authorList>
            <person name="Ustinov D.V."/>
            <person name="Antonov A.S."/>
            <person name="Avdusheva E.F."/>
            <person name="Shpak I.M."/>
            <person name="Zakharova I.B."/>
            <person name="Thi L.A."/>
            <person name="Teteryatnikova N."/>
            <person name="Lopasteyskaya Y.A."/>
            <person name="Kuzyutina J.A."/>
            <person name="Ngo T.N."/>
            <person name="Victorov D.V."/>
        </authorList>
    </citation>
    <scope>NUCLEOTIDE SEQUENCE [LARGE SCALE GENOMIC DNA]</scope>
    <source>
        <strain evidence="1 2">V1512</strain>
    </source>
</reference>
<dbReference type="EMBL" id="PHRB01000013">
    <property type="protein sequence ID" value="PJO65383.1"/>
    <property type="molecule type" value="Genomic_DNA"/>
</dbReference>
<comment type="caution">
    <text evidence="1">The sequence shown here is derived from an EMBL/GenBank/DDBJ whole genome shotgun (WGS) entry which is preliminary data.</text>
</comment>